<organism evidence="7">
    <name type="scientific">Trichodesmium erythraeum (strain IMS101)</name>
    <dbReference type="NCBI Taxonomy" id="203124"/>
    <lineage>
        <taxon>Bacteria</taxon>
        <taxon>Bacillati</taxon>
        <taxon>Cyanobacteriota</taxon>
        <taxon>Cyanophyceae</taxon>
        <taxon>Oscillatoriophycideae</taxon>
        <taxon>Oscillatoriales</taxon>
        <taxon>Microcoleaceae</taxon>
        <taxon>Trichodesmium</taxon>
    </lineage>
</organism>
<dbReference type="Pfam" id="PF02852">
    <property type="entry name" value="Pyr_redox_dim"/>
    <property type="match status" value="1"/>
</dbReference>
<dbReference type="GO" id="GO:0003955">
    <property type="term" value="F:NAD(P)H dehydrogenase (quinone) activity"/>
    <property type="evidence" value="ECO:0007669"/>
    <property type="project" value="TreeGrafter"/>
</dbReference>
<evidence type="ECO:0000256" key="2">
    <source>
        <dbReference type="ARBA" id="ARBA00022630"/>
    </source>
</evidence>
<dbReference type="Pfam" id="PF07992">
    <property type="entry name" value="Pyr_redox_2"/>
    <property type="match status" value="1"/>
</dbReference>
<evidence type="ECO:0000259" key="5">
    <source>
        <dbReference type="Pfam" id="PF02852"/>
    </source>
</evidence>
<keyword evidence="2" id="KW-0285">Flavoprotein</keyword>
<comment type="similarity">
    <text evidence="1">Belongs to the class-I pyridine nucleotide-disulfide oxidoreductase family.</text>
</comment>
<dbReference type="KEGG" id="ter:Tery_1612"/>
<keyword evidence="3 4" id="KW-0274">FAD</keyword>
<dbReference type="HOGENOM" id="CLU_016755_1_0_3"/>
<dbReference type="InterPro" id="IPR001100">
    <property type="entry name" value="Pyr_nuc-diS_OxRdtase"/>
</dbReference>
<evidence type="ECO:0000259" key="6">
    <source>
        <dbReference type="Pfam" id="PF07992"/>
    </source>
</evidence>
<dbReference type="GO" id="GO:0050660">
    <property type="term" value="F:flavin adenine dinucleotide binding"/>
    <property type="evidence" value="ECO:0007669"/>
    <property type="project" value="TreeGrafter"/>
</dbReference>
<feature type="binding site" evidence="4">
    <location>
        <position position="315"/>
    </location>
    <ligand>
        <name>FAD</name>
        <dbReference type="ChEBI" id="CHEBI:57692"/>
    </ligand>
</feature>
<evidence type="ECO:0000313" key="7">
    <source>
        <dbReference type="EMBL" id="ABG50891.1"/>
    </source>
</evidence>
<dbReference type="eggNOG" id="COG1249">
    <property type="taxonomic scope" value="Bacteria"/>
</dbReference>
<dbReference type="InterPro" id="IPR023753">
    <property type="entry name" value="FAD/NAD-binding_dom"/>
</dbReference>
<feature type="binding site" evidence="4">
    <location>
        <begin position="189"/>
        <end position="196"/>
    </location>
    <ligand>
        <name>NAD(+)</name>
        <dbReference type="ChEBI" id="CHEBI:57540"/>
    </ligand>
</feature>
<dbReference type="PANTHER" id="PTHR43014">
    <property type="entry name" value="MERCURIC REDUCTASE"/>
    <property type="match status" value="1"/>
</dbReference>
<sequence>MLDYDVVIVGGTITGIYAAITATKLQGRVALIQPPPTEINTVTSPIFSNTQGFNHNKIISKIANFVEQIHHKKQFGIYEGTDDSGEVWVKFQEAKKYADYVVNNQLAKYEPEVLATLGIDVIFGEGKFVDRPKLAFVVKGRHLRSRKYLLATPSQPIIPAIPGLISTGFITPEEIQELSKVPETLAVIGGDPSGIEIAQSFSRLGTQVTIVVKNSHILGKEDSEAAFLVQAQLEAEGIRILTQTEVSQVRKIKNKKWILARNEAIEVDEIILAAGNKANLQTLNLEAVGVKFNGHKLLLNKKLQTSNYRIYGCGDLMGGYSFRHVANYEARVAIKNILYLPIFSVNYSGIPWAIFSDPQLARVGLTEQQARRRYGENVFVHRQYLKHQDWAQILNKTTGYCKIVGHSNGKILGVSVVGNQASEIIHVMALAIREGITIEAIADLPHIWPTASEINGQTATVWLRQKRENNKIVKDCLLNLFHWRRSLIE</sequence>
<evidence type="ECO:0000256" key="3">
    <source>
        <dbReference type="ARBA" id="ARBA00022827"/>
    </source>
</evidence>
<dbReference type="EMBL" id="CP000393">
    <property type="protein sequence ID" value="ABG50891.1"/>
    <property type="molecule type" value="Genomic_DNA"/>
</dbReference>
<dbReference type="OrthoDB" id="9807946at2"/>
<dbReference type="SUPFAM" id="SSF51905">
    <property type="entry name" value="FAD/NAD(P)-binding domain"/>
    <property type="match status" value="1"/>
</dbReference>
<proteinExistence type="inferred from homology"/>
<dbReference type="Gene3D" id="3.50.50.60">
    <property type="entry name" value="FAD/NAD(P)-binding domain"/>
    <property type="match status" value="2"/>
</dbReference>
<evidence type="ECO:0000256" key="4">
    <source>
        <dbReference type="PIRSR" id="PIRSR000350-3"/>
    </source>
</evidence>
<feature type="binding site" evidence="4">
    <location>
        <position position="275"/>
    </location>
    <ligand>
        <name>NAD(+)</name>
        <dbReference type="ChEBI" id="CHEBI:57540"/>
    </ligand>
</feature>
<dbReference type="PANTHER" id="PTHR43014:SF4">
    <property type="entry name" value="PYRIDINE NUCLEOTIDE-DISULFIDE OXIDOREDUCTASE RCLA-RELATED"/>
    <property type="match status" value="1"/>
</dbReference>
<dbReference type="PRINTS" id="PR00411">
    <property type="entry name" value="PNDRDTASEI"/>
</dbReference>
<evidence type="ECO:0000256" key="1">
    <source>
        <dbReference type="ARBA" id="ARBA00007532"/>
    </source>
</evidence>
<keyword evidence="4" id="KW-0520">NAD</keyword>
<dbReference type="Gene3D" id="3.30.390.30">
    <property type="match status" value="1"/>
</dbReference>
<feature type="domain" description="Pyridine nucleotide-disulphide oxidoreductase dimerisation" evidence="5">
    <location>
        <begin position="350"/>
        <end position="454"/>
    </location>
</feature>
<dbReference type="AlphaFoldDB" id="Q115D3"/>
<accession>Q115D3</accession>
<dbReference type="PRINTS" id="PR00368">
    <property type="entry name" value="FADPNR"/>
</dbReference>
<dbReference type="InterPro" id="IPR036188">
    <property type="entry name" value="FAD/NAD-bd_sf"/>
</dbReference>
<name>Q115D3_TRIEI</name>
<keyword evidence="4" id="KW-0547">Nucleotide-binding</keyword>
<feature type="binding site" evidence="4">
    <location>
        <position position="126"/>
    </location>
    <ligand>
        <name>FAD</name>
        <dbReference type="ChEBI" id="CHEBI:57692"/>
    </ligand>
</feature>
<dbReference type="PIRSF" id="PIRSF000350">
    <property type="entry name" value="Mercury_reductase_MerA"/>
    <property type="match status" value="1"/>
</dbReference>
<gene>
    <name evidence="7" type="ordered locus">Tery_1612</name>
</gene>
<dbReference type="STRING" id="203124.Tery_1612"/>
<feature type="binding site" evidence="4">
    <location>
        <position position="57"/>
    </location>
    <ligand>
        <name>FAD</name>
        <dbReference type="ChEBI" id="CHEBI:57692"/>
    </ligand>
</feature>
<comment type="cofactor">
    <cofactor evidence="4">
        <name>FAD</name>
        <dbReference type="ChEBI" id="CHEBI:57692"/>
    </cofactor>
    <text evidence="4">Binds 1 FAD per subunit.</text>
</comment>
<feature type="domain" description="FAD/NAD(P)-binding" evidence="6">
    <location>
        <begin position="4"/>
        <end position="329"/>
    </location>
</feature>
<dbReference type="RefSeq" id="WP_011611266.1">
    <property type="nucleotide sequence ID" value="NC_008312.1"/>
</dbReference>
<reference evidence="7" key="1">
    <citation type="submission" date="2006-06" db="EMBL/GenBank/DDBJ databases">
        <title>Complete sequence of Trichodesmium erythraeum IMS101.</title>
        <authorList>
            <consortium name="US DOE Joint Genome Institute"/>
            <person name="Copeland A."/>
            <person name="Lucas S."/>
            <person name="Lapidus A."/>
            <person name="Barry K."/>
            <person name="Detter J.C."/>
            <person name="Glavina del Rio T."/>
            <person name="Hammon N."/>
            <person name="Israni S."/>
            <person name="Dalin E."/>
            <person name="Tice H."/>
            <person name="Pitluck S."/>
            <person name="Kiss H."/>
            <person name="Munk A.C."/>
            <person name="Brettin T."/>
            <person name="Bruce D."/>
            <person name="Han C."/>
            <person name="Tapia R."/>
            <person name="Gilna P."/>
            <person name="Schmutz J."/>
            <person name="Larimer F."/>
            <person name="Land M."/>
            <person name="Hauser L."/>
            <person name="Kyrpides N."/>
            <person name="Kim E."/>
            <person name="Richardson P."/>
        </authorList>
    </citation>
    <scope>NUCLEOTIDE SEQUENCE [LARGE SCALE GENOMIC DNA]</scope>
    <source>
        <strain evidence="7">IMS101</strain>
    </source>
</reference>
<dbReference type="InterPro" id="IPR016156">
    <property type="entry name" value="FAD/NAD-linked_Rdtase_dimer_sf"/>
</dbReference>
<feature type="binding site" evidence="4">
    <location>
        <begin position="152"/>
        <end position="154"/>
    </location>
    <ligand>
        <name>FAD</name>
        <dbReference type="ChEBI" id="CHEBI:57692"/>
    </ligand>
</feature>
<protein>
    <submittedName>
        <fullName evidence="7">Pyridine nucleotide-disulphide oxidoreductase dimerisation region</fullName>
    </submittedName>
</protein>
<dbReference type="SUPFAM" id="SSF55424">
    <property type="entry name" value="FAD/NAD-linked reductases, dimerisation (C-terminal) domain"/>
    <property type="match status" value="1"/>
</dbReference>
<dbReference type="InterPro" id="IPR004099">
    <property type="entry name" value="Pyr_nucl-diS_OxRdtase_dimer"/>
</dbReference>